<dbReference type="AlphaFoldDB" id="A0A0H5C9K3"/>
<sequence>MEQISHKKASKSEQRRRALKEYYRLKRLEKEDGLKPTAAQSNEDEPQAPEDELDLQKCDFKTLITQTNKLSLNINTISSTTKNIVYNNYYELIKLNDFLDDLTHLNIYSAVDDEDKKKKSKKSVLEILGGGSVNKEKDTVVPEEIDTFERLRSLMNKIESHDKNTFQKYTAPTNPDNEISNIFNVLQLHESSKEVEEYKARLSETLSKWIDQLQGSGKDSLIHQLRDLQNALV</sequence>
<gene>
    <name evidence="2" type="ORF">BN1211_6100</name>
</gene>
<organism evidence="2 3">
    <name type="scientific">Cyberlindnera jadinii (strain ATCC 18201 / CBS 1600 / BCRC 20928 / JCM 3617 / NBRC 0987 / NRRL Y-1542)</name>
    <name type="common">Torula yeast</name>
    <name type="synonym">Candida utilis</name>
    <dbReference type="NCBI Taxonomy" id="983966"/>
    <lineage>
        <taxon>Eukaryota</taxon>
        <taxon>Fungi</taxon>
        <taxon>Dikarya</taxon>
        <taxon>Ascomycota</taxon>
        <taxon>Saccharomycotina</taxon>
        <taxon>Saccharomycetes</taxon>
        <taxon>Phaffomycetales</taxon>
        <taxon>Phaffomycetaceae</taxon>
        <taxon>Cyberlindnera</taxon>
    </lineage>
</organism>
<evidence type="ECO:0000256" key="1">
    <source>
        <dbReference type="SAM" id="MobiDB-lite"/>
    </source>
</evidence>
<feature type="compositionally biased region" description="Acidic residues" evidence="1">
    <location>
        <begin position="42"/>
        <end position="51"/>
    </location>
</feature>
<feature type="region of interest" description="Disordered" evidence="1">
    <location>
        <begin position="30"/>
        <end position="51"/>
    </location>
</feature>
<name>A0A0H5C9K3_CYBJN</name>
<dbReference type="Proteomes" id="UP000038830">
    <property type="component" value="Unassembled WGS sequence"/>
</dbReference>
<evidence type="ECO:0000313" key="3">
    <source>
        <dbReference type="Proteomes" id="UP000038830"/>
    </source>
</evidence>
<protein>
    <submittedName>
        <fullName evidence="2">Uncharacterized protein</fullName>
    </submittedName>
</protein>
<reference evidence="3" key="1">
    <citation type="journal article" date="2015" name="J. Biotechnol.">
        <title>The structure of the Cyberlindnera jadinii genome and its relation to Candida utilis analyzed by the occurrence of single nucleotide polymorphisms.</title>
        <authorList>
            <person name="Rupp O."/>
            <person name="Brinkrolf K."/>
            <person name="Buerth C."/>
            <person name="Kunigo M."/>
            <person name="Schneider J."/>
            <person name="Jaenicke S."/>
            <person name="Goesmann A."/>
            <person name="Puehler A."/>
            <person name="Jaeger K.-E."/>
            <person name="Ernst J.F."/>
        </authorList>
    </citation>
    <scope>NUCLEOTIDE SEQUENCE [LARGE SCALE GENOMIC DNA]</scope>
    <source>
        <strain evidence="3">ATCC 18201 / CBS 1600 / BCRC 20928 / JCM 3617 / NBRC 0987 / NRRL Y-1542</strain>
    </source>
</reference>
<dbReference type="Pfam" id="PF08700">
    <property type="entry name" value="VPS51_Exo84_N"/>
    <property type="match status" value="1"/>
</dbReference>
<dbReference type="EMBL" id="CDQK01000007">
    <property type="protein sequence ID" value="CEP25106.1"/>
    <property type="molecule type" value="Genomic_DNA"/>
</dbReference>
<proteinExistence type="predicted"/>
<accession>A0A0H5C9K3</accession>
<evidence type="ECO:0000313" key="2">
    <source>
        <dbReference type="EMBL" id="CEP25106.1"/>
    </source>
</evidence>